<dbReference type="InterPro" id="IPR029063">
    <property type="entry name" value="SAM-dependent_MTases_sf"/>
</dbReference>
<dbReference type="Pfam" id="PF05050">
    <property type="entry name" value="Methyltransf_21"/>
    <property type="match status" value="1"/>
</dbReference>
<evidence type="ECO:0000313" key="4">
    <source>
        <dbReference type="Proteomes" id="UP000317318"/>
    </source>
</evidence>
<name>A0A517QWK4_9PLAN</name>
<dbReference type="NCBIfam" id="TIGR01444">
    <property type="entry name" value="fkbM_fam"/>
    <property type="match status" value="1"/>
</dbReference>
<reference evidence="3 4" key="1">
    <citation type="submission" date="2019-02" db="EMBL/GenBank/DDBJ databases">
        <title>Deep-cultivation of Planctomycetes and their phenomic and genomic characterization uncovers novel biology.</title>
        <authorList>
            <person name="Wiegand S."/>
            <person name="Jogler M."/>
            <person name="Boedeker C."/>
            <person name="Pinto D."/>
            <person name="Vollmers J."/>
            <person name="Rivas-Marin E."/>
            <person name="Kohn T."/>
            <person name="Peeters S.H."/>
            <person name="Heuer A."/>
            <person name="Rast P."/>
            <person name="Oberbeckmann S."/>
            <person name="Bunk B."/>
            <person name="Jeske O."/>
            <person name="Meyerdierks A."/>
            <person name="Storesund J.E."/>
            <person name="Kallscheuer N."/>
            <person name="Luecker S."/>
            <person name="Lage O.M."/>
            <person name="Pohl T."/>
            <person name="Merkel B.J."/>
            <person name="Hornburger P."/>
            <person name="Mueller R.-W."/>
            <person name="Bruemmer F."/>
            <person name="Labrenz M."/>
            <person name="Spormann A.M."/>
            <person name="Op den Camp H."/>
            <person name="Overmann J."/>
            <person name="Amann R."/>
            <person name="Jetten M.S.M."/>
            <person name="Mascher T."/>
            <person name="Medema M.H."/>
            <person name="Devos D.P."/>
            <person name="Kaster A.-K."/>
            <person name="Ovreas L."/>
            <person name="Rohde M."/>
            <person name="Galperin M.Y."/>
            <person name="Jogler C."/>
        </authorList>
    </citation>
    <scope>NUCLEOTIDE SEQUENCE [LARGE SCALE GENOMIC DNA]</scope>
    <source>
        <strain evidence="3 4">Pan189</strain>
    </source>
</reference>
<dbReference type="OrthoDB" id="276857at2"/>
<gene>
    <name evidence="3" type="primary">noeI</name>
    <name evidence="3" type="ORF">Pan189_03390</name>
</gene>
<proteinExistence type="predicted"/>
<evidence type="ECO:0000313" key="3">
    <source>
        <dbReference type="EMBL" id="QDT35984.1"/>
    </source>
</evidence>
<dbReference type="AlphaFoldDB" id="A0A517QWK4"/>
<keyword evidence="3" id="KW-0489">Methyltransferase</keyword>
<dbReference type="GO" id="GO:0008168">
    <property type="term" value="F:methyltransferase activity"/>
    <property type="evidence" value="ECO:0007669"/>
    <property type="project" value="UniProtKB-KW"/>
</dbReference>
<dbReference type="PANTHER" id="PTHR34203:SF15">
    <property type="entry name" value="SLL1173 PROTEIN"/>
    <property type="match status" value="1"/>
</dbReference>
<sequence>MDHNHRGGLAFDVALKAACPAPGPHSGHGVPLDAGQPDGPTLESPMPPPAGITPRLKRFSQAIRSRTKNLLRRPYRVTKRLSRPFVLPVVTRLREHLLGELRAELQRDHAELRETFKGIQGELARVSAEISASRAESRTVGARTQDVNRCVWGLGDRLGSRIDQIQSQQESSLQCLSRVEEYSLGTARRLVINCGDDGMLVRTAVGYLFCDSGDFQLITHLLEAGELERGTRLVIERYLRPADTFVDVGANIGIHTLAAGAVLKGSGRIFSFEPSPRTFSLLKKSIHLNSISRVVELHEAAVSDNAGEHSLHFGDTCGHHSLFPVEASSNETVNVKTVRLDDVLGSTERVDLIKVDVEGAELSALRGASGVITKNRDVAMIVEYGPSHLRRLGQKSTDWFDAFTDAGLIFKAINEQDGTLFDTSIEELESVPSVNLFFARPESSAWERAAA</sequence>
<dbReference type="Gene3D" id="3.40.50.150">
    <property type="entry name" value="Vaccinia Virus protein VP39"/>
    <property type="match status" value="1"/>
</dbReference>
<feature type="region of interest" description="Disordered" evidence="1">
    <location>
        <begin position="22"/>
        <end position="51"/>
    </location>
</feature>
<keyword evidence="4" id="KW-1185">Reference proteome</keyword>
<dbReference type="GO" id="GO:0032259">
    <property type="term" value="P:methylation"/>
    <property type="evidence" value="ECO:0007669"/>
    <property type="project" value="UniProtKB-KW"/>
</dbReference>
<dbReference type="InterPro" id="IPR052514">
    <property type="entry name" value="SAM-dependent_MTase"/>
</dbReference>
<protein>
    <submittedName>
        <fullName evidence="3">2-O-methyltransferase NoeI</fullName>
        <ecNumber evidence="3">2.1.1.-</ecNumber>
    </submittedName>
</protein>
<dbReference type="EMBL" id="CP036268">
    <property type="protein sequence ID" value="QDT35984.1"/>
    <property type="molecule type" value="Genomic_DNA"/>
</dbReference>
<evidence type="ECO:0000256" key="1">
    <source>
        <dbReference type="SAM" id="MobiDB-lite"/>
    </source>
</evidence>
<feature type="domain" description="Methyltransferase FkbM" evidence="2">
    <location>
        <begin position="247"/>
        <end position="406"/>
    </location>
</feature>
<dbReference type="KEGG" id="svp:Pan189_03390"/>
<dbReference type="InterPro" id="IPR006342">
    <property type="entry name" value="FkbM_mtfrase"/>
</dbReference>
<evidence type="ECO:0000259" key="2">
    <source>
        <dbReference type="Pfam" id="PF05050"/>
    </source>
</evidence>
<accession>A0A517QWK4</accession>
<dbReference type="Proteomes" id="UP000317318">
    <property type="component" value="Chromosome"/>
</dbReference>
<organism evidence="3 4">
    <name type="scientific">Stratiformator vulcanicus</name>
    <dbReference type="NCBI Taxonomy" id="2527980"/>
    <lineage>
        <taxon>Bacteria</taxon>
        <taxon>Pseudomonadati</taxon>
        <taxon>Planctomycetota</taxon>
        <taxon>Planctomycetia</taxon>
        <taxon>Planctomycetales</taxon>
        <taxon>Planctomycetaceae</taxon>
        <taxon>Stratiformator</taxon>
    </lineage>
</organism>
<keyword evidence="3" id="KW-0808">Transferase</keyword>
<dbReference type="SUPFAM" id="SSF53335">
    <property type="entry name" value="S-adenosyl-L-methionine-dependent methyltransferases"/>
    <property type="match status" value="1"/>
</dbReference>
<dbReference type="EC" id="2.1.1.-" evidence="3"/>
<dbReference type="PANTHER" id="PTHR34203">
    <property type="entry name" value="METHYLTRANSFERASE, FKBM FAMILY PROTEIN"/>
    <property type="match status" value="1"/>
</dbReference>